<feature type="compositionally biased region" description="Acidic residues" evidence="1">
    <location>
        <begin position="472"/>
        <end position="484"/>
    </location>
</feature>
<gene>
    <name evidence="2" type="ORF">EYR41_010871</name>
</gene>
<feature type="region of interest" description="Disordered" evidence="1">
    <location>
        <begin position="465"/>
        <end position="497"/>
    </location>
</feature>
<dbReference type="EMBL" id="SOZJ01000007">
    <property type="protein sequence ID" value="TGJ64838.1"/>
    <property type="molecule type" value="Genomic_DNA"/>
</dbReference>
<reference evidence="2 3" key="1">
    <citation type="submission" date="2019-03" db="EMBL/GenBank/DDBJ databases">
        <title>Nematode-trapping fungi genome.</title>
        <authorList>
            <person name="Vidal-Diez De Ulzurrun G."/>
        </authorList>
    </citation>
    <scope>NUCLEOTIDE SEQUENCE [LARGE SCALE GENOMIC DNA]</scope>
    <source>
        <strain evidence="2 3">TWF154</strain>
    </source>
</reference>
<protein>
    <submittedName>
        <fullName evidence="2">Uncharacterized protein</fullName>
    </submittedName>
</protein>
<evidence type="ECO:0000256" key="1">
    <source>
        <dbReference type="SAM" id="MobiDB-lite"/>
    </source>
</evidence>
<name>A0A7C8K5N1_ORBOL</name>
<evidence type="ECO:0000313" key="2">
    <source>
        <dbReference type="EMBL" id="TGJ64838.1"/>
    </source>
</evidence>
<organism evidence="2 3">
    <name type="scientific">Orbilia oligospora</name>
    <name type="common">Nematode-trapping fungus</name>
    <name type="synonym">Arthrobotrys oligospora</name>
    <dbReference type="NCBI Taxonomy" id="2813651"/>
    <lineage>
        <taxon>Eukaryota</taxon>
        <taxon>Fungi</taxon>
        <taxon>Dikarya</taxon>
        <taxon>Ascomycota</taxon>
        <taxon>Pezizomycotina</taxon>
        <taxon>Orbiliomycetes</taxon>
        <taxon>Orbiliales</taxon>
        <taxon>Orbiliaceae</taxon>
        <taxon>Orbilia</taxon>
    </lineage>
</organism>
<dbReference type="AlphaFoldDB" id="A0A7C8K5N1"/>
<evidence type="ECO:0000313" key="3">
    <source>
        <dbReference type="Proteomes" id="UP000297595"/>
    </source>
</evidence>
<sequence>MDRPVSIQGLSIKYRSHHVSSDKVTFSAVATEKRANDLLERFGLAEYTYGKTKTIVCMACRVICLPDHVLGHLKKNHMFERAKLKRAGLLIHVKSREWASAEQIQRLITFLIQNQPRPLEPFQILPGWQCPVCFKCYKSKESLNTHRHTSKSCSEQLNEAKTPNVLLKTPVQCQRILGHKHGMLVRVYPCVGERPAVDVGSEELNFLRDRRAATVNASAMNSDPSNKKDPWLARTGWLAFCGGDSSFVAKILCPLTAARGRCPKLGRIGAATRSLLKKSLRYIGETSDYYLRQLETPGPHRYAKDLFGCQQEKTQIWYIDTFVRMVLYICSLSQQKKCVIRKSEATLEEFHDSISLVLSYAADCSVNQSDDELEKRILTLVVQCLTTKIPANSNSRFQHPVINFLAVEGYDERNGKWRDARHTTQYLAAMSFCTKLSILAWSWESAKSSEKLNTEVGRFISESGVCDWNQNDNDEEDDDQEDEHGDPNRANTLEREQERCVQRMVAHRFREEFGEVIEATKDGLDYPMSEWMSQHAYGKAISDNSLLNGHIYWNTDDTILSYNGDDFDILEYRQFAGSITEKINGLLLKMFFEKTPPTIPLQELFDNPANYIPGCGLRTEPRNSQWLDFCLLSRIIQTPELRNLYYPNGSNTLCRIAISDYLQLDLEIQLWFAIAILLTSGAPPRGTEVLALLKYNTATRRRNIFVVDGEVMILSSYNKIQGLTGHASPIYRFLPKNIGEQLIPYLFYVEPLADLFQHRLTKYNSGSKGEDGPSPLLFTPFEKDSRSWKTSMISNFLKRETELAINFPLQLSNYRQIIAAVVRTHIQEMADIIDGHLEQTKSKLVEQFGHCYQTNVGHYGVTNSRIPETEEISMKKFRRATMHFQFFLGVIPALPQWMFQPSVRLYPPTNGRTILHPTFRHLAFPRDFLVLETGTDQALVTSKDPLLDSRERDSNANQGTCRPCPFAVII</sequence>
<proteinExistence type="predicted"/>
<accession>A0A7C8K5N1</accession>
<comment type="caution">
    <text evidence="2">The sequence shown here is derived from an EMBL/GenBank/DDBJ whole genome shotgun (WGS) entry which is preliminary data.</text>
</comment>
<dbReference type="Proteomes" id="UP000297595">
    <property type="component" value="Unassembled WGS sequence"/>
</dbReference>